<evidence type="ECO:0000313" key="9">
    <source>
        <dbReference type="EMBL" id="KAE8339535.1"/>
    </source>
</evidence>
<keyword evidence="4" id="KW-0862">Zinc</keyword>
<feature type="compositionally biased region" description="Polar residues" evidence="7">
    <location>
        <begin position="472"/>
        <end position="495"/>
    </location>
</feature>
<feature type="compositionally biased region" description="Polar residues" evidence="7">
    <location>
        <begin position="329"/>
        <end position="349"/>
    </location>
</feature>
<dbReference type="PROSITE" id="PS51908">
    <property type="entry name" value="ZF_UBZ4"/>
    <property type="match status" value="1"/>
</dbReference>
<dbReference type="InterPro" id="IPR051702">
    <property type="entry name" value="SH3_domain_YSC84-like"/>
</dbReference>
<reference evidence="9" key="1">
    <citation type="submission" date="2019-04" db="EMBL/GenBank/DDBJ databases">
        <title>Friends and foes A comparative genomics study of 23 Aspergillus species from section Flavi.</title>
        <authorList>
            <consortium name="DOE Joint Genome Institute"/>
            <person name="Kjaerbolling I."/>
            <person name="Vesth T."/>
            <person name="Frisvad J.C."/>
            <person name="Nybo J.L."/>
            <person name="Theobald S."/>
            <person name="Kildgaard S."/>
            <person name="Isbrandt T."/>
            <person name="Kuo A."/>
            <person name="Sato A."/>
            <person name="Lyhne E.K."/>
            <person name="Kogle M.E."/>
            <person name="Wiebenga A."/>
            <person name="Kun R.S."/>
            <person name="Lubbers R.J."/>
            <person name="Makela M.R."/>
            <person name="Barry K."/>
            <person name="Chovatia M."/>
            <person name="Clum A."/>
            <person name="Daum C."/>
            <person name="Haridas S."/>
            <person name="He G."/>
            <person name="LaButti K."/>
            <person name="Lipzen A."/>
            <person name="Mondo S."/>
            <person name="Riley R."/>
            <person name="Salamov A."/>
            <person name="Simmons B.A."/>
            <person name="Magnuson J.K."/>
            <person name="Henrissat B."/>
            <person name="Mortensen U.H."/>
            <person name="Larsen T.O."/>
            <person name="Devries R.P."/>
            <person name="Grigoriev I.V."/>
            <person name="Machida M."/>
            <person name="Baker S.E."/>
            <person name="Andersen M.R."/>
        </authorList>
    </citation>
    <scope>NUCLEOTIDE SEQUENCE</scope>
    <source>
        <strain evidence="9">CBS 117612</strain>
    </source>
</reference>
<feature type="compositionally biased region" description="Polar residues" evidence="7">
    <location>
        <begin position="534"/>
        <end position="556"/>
    </location>
</feature>
<dbReference type="InterPro" id="IPR006642">
    <property type="entry name" value="Rad18_UBZ4"/>
</dbReference>
<feature type="compositionally biased region" description="Low complexity" evidence="7">
    <location>
        <begin position="557"/>
        <end position="566"/>
    </location>
</feature>
<feature type="compositionally biased region" description="Polar residues" evidence="7">
    <location>
        <begin position="651"/>
        <end position="663"/>
    </location>
</feature>
<sequence>MSQAPDKKNSIWNKTKVIGKKNFDKAWDALDKLGPPVNRLTNKLGSEAFWPMTIDKESEKVARILQSFCKDGVYAEEPKDSTPAPETKGGKQPIDKPRGKPKVLQKIPAEVIRQAKGLAIFTAMRTGLWFSGAGGSGVLIARVPENGEWSAPSGILLHTAGLGFLVGADIYDCVMVINTYEALEAFTKVRVTLGGEIGVTAGPVGIGGVIESEVHKRRAPIWTYVKSRGFYAGVQIDGTVVIERIDENERFYGRKIPAKEILTGQARTDDPSVKMLTHTIQAAQGDVQFEQTPAGVNMATGPSPSDLQYEDLAGTQMAQVQPPPDHGPQDNSGAQYNTQPPYNVESQHNAGAPYNAGPPHNPGTQPNASLDDPSAIVTCPICEQSVSSLKINEHIDSNCQNFVEPKSSTGDLTSSQPNHGPPYNAGTPYNPDQQNNAGLYNTGLQSNAGPPYHPGPQNNAGLPYNLDPQYNAGPQTNAGPQHNPGPQNNAESQHNAGLYNPGPQNNAGPYNAHPLYNADPQSNSGPYNAGPYNTGPQDNSGAQYNTQPPYNVESQHNAGAPYNAGPPYNPGPQSNAGPYNTRPQHNPGSQNNAEPYNAHPPYNADSQHNAGLQNNAGPQSNTGPPYNPGPQSNAGPYNTGPQENPGPHNVGPQQNAGPQSNAGQPGPPRYYS</sequence>
<evidence type="ECO:0000256" key="2">
    <source>
        <dbReference type="ARBA" id="ARBA00022763"/>
    </source>
</evidence>
<keyword evidence="3 6" id="KW-0863">Zinc-finger</keyword>
<feature type="region of interest" description="Disordered" evidence="7">
    <location>
        <begin position="75"/>
        <end position="101"/>
    </location>
</feature>
<dbReference type="GO" id="GO:0008270">
    <property type="term" value="F:zinc ion binding"/>
    <property type="evidence" value="ECO:0007669"/>
    <property type="project" value="UniProtKB-KW"/>
</dbReference>
<keyword evidence="5 6" id="KW-0234">DNA repair</keyword>
<feature type="region of interest" description="Disordered" evidence="7">
    <location>
        <begin position="318"/>
        <end position="372"/>
    </location>
</feature>
<dbReference type="SMART" id="SM00734">
    <property type="entry name" value="ZnF_Rad18"/>
    <property type="match status" value="1"/>
</dbReference>
<feature type="compositionally biased region" description="Polar residues" evidence="7">
    <location>
        <begin position="402"/>
        <end position="418"/>
    </location>
</feature>
<dbReference type="Pfam" id="PF04366">
    <property type="entry name" value="Ysc84"/>
    <property type="match status" value="1"/>
</dbReference>
<feature type="compositionally biased region" description="Polar residues" evidence="7">
    <location>
        <begin position="430"/>
        <end position="448"/>
    </location>
</feature>
<protein>
    <recommendedName>
        <fullName evidence="8">UBZ4-type domain-containing protein</fullName>
    </recommendedName>
</protein>
<organism evidence="9">
    <name type="scientific">Aspergillus arachidicola</name>
    <dbReference type="NCBI Taxonomy" id="656916"/>
    <lineage>
        <taxon>Eukaryota</taxon>
        <taxon>Fungi</taxon>
        <taxon>Dikarya</taxon>
        <taxon>Ascomycota</taxon>
        <taxon>Pezizomycotina</taxon>
        <taxon>Eurotiomycetes</taxon>
        <taxon>Eurotiomycetidae</taxon>
        <taxon>Eurotiales</taxon>
        <taxon>Aspergillaceae</taxon>
        <taxon>Aspergillus</taxon>
        <taxon>Aspergillus subgen. Circumdati</taxon>
    </lineage>
</organism>
<evidence type="ECO:0000256" key="5">
    <source>
        <dbReference type="ARBA" id="ARBA00023204"/>
    </source>
</evidence>
<keyword evidence="2 6" id="KW-0227">DNA damage</keyword>
<dbReference type="InterPro" id="IPR007461">
    <property type="entry name" value="Ysc84_actin-binding"/>
</dbReference>
<evidence type="ECO:0000256" key="6">
    <source>
        <dbReference type="PROSITE-ProRule" id="PRU01256"/>
    </source>
</evidence>
<proteinExistence type="predicted"/>
<evidence type="ECO:0000256" key="7">
    <source>
        <dbReference type="SAM" id="MobiDB-lite"/>
    </source>
</evidence>
<dbReference type="Gene3D" id="3.30.160.60">
    <property type="entry name" value="Classic Zinc Finger"/>
    <property type="match status" value="1"/>
</dbReference>
<keyword evidence="1" id="KW-0479">Metal-binding</keyword>
<dbReference type="PANTHER" id="PTHR15629:SF8">
    <property type="entry name" value="DUF500 DOMAIN PROTEIN (AFU_ORTHOLOGUE AFUA_5G07310)"/>
    <property type="match status" value="1"/>
</dbReference>
<feature type="compositionally biased region" description="Polar residues" evidence="7">
    <location>
        <begin position="573"/>
        <end position="594"/>
    </location>
</feature>
<dbReference type="PANTHER" id="PTHR15629">
    <property type="entry name" value="SH3YL1 PROTEIN"/>
    <property type="match status" value="1"/>
</dbReference>
<dbReference type="GO" id="GO:0003677">
    <property type="term" value="F:DNA binding"/>
    <property type="evidence" value="ECO:0007669"/>
    <property type="project" value="InterPro"/>
</dbReference>
<evidence type="ECO:0000256" key="4">
    <source>
        <dbReference type="ARBA" id="ARBA00022833"/>
    </source>
</evidence>
<dbReference type="GO" id="GO:0006281">
    <property type="term" value="P:DNA repair"/>
    <property type="evidence" value="ECO:0007669"/>
    <property type="project" value="UniProtKB-KW"/>
</dbReference>
<dbReference type="AlphaFoldDB" id="A0A5N6Y250"/>
<dbReference type="Proteomes" id="UP000325558">
    <property type="component" value="Unassembled WGS sequence"/>
</dbReference>
<feature type="region of interest" description="Disordered" evidence="7">
    <location>
        <begin position="402"/>
        <end position="672"/>
    </location>
</feature>
<dbReference type="OrthoDB" id="443981at2759"/>
<evidence type="ECO:0000259" key="8">
    <source>
        <dbReference type="PROSITE" id="PS51908"/>
    </source>
</evidence>
<dbReference type="CDD" id="cd11524">
    <property type="entry name" value="SYLF"/>
    <property type="match status" value="1"/>
</dbReference>
<gene>
    <name evidence="9" type="ORF">BDV24DRAFT_74449</name>
</gene>
<dbReference type="GO" id="GO:0035091">
    <property type="term" value="F:phosphatidylinositol binding"/>
    <property type="evidence" value="ECO:0007669"/>
    <property type="project" value="TreeGrafter"/>
</dbReference>
<feature type="compositionally biased region" description="Polar residues" evidence="7">
    <location>
        <begin position="604"/>
        <end position="642"/>
    </location>
</feature>
<evidence type="ECO:0000256" key="1">
    <source>
        <dbReference type="ARBA" id="ARBA00022723"/>
    </source>
</evidence>
<feature type="domain" description="UBZ4-type" evidence="8">
    <location>
        <begin position="376"/>
        <end position="404"/>
    </location>
</feature>
<accession>A0A5N6Y250</accession>
<name>A0A5N6Y250_9EURO</name>
<dbReference type="EMBL" id="ML737156">
    <property type="protein sequence ID" value="KAE8339535.1"/>
    <property type="molecule type" value="Genomic_DNA"/>
</dbReference>
<evidence type="ECO:0000256" key="3">
    <source>
        <dbReference type="ARBA" id="ARBA00022771"/>
    </source>
</evidence>